<organism evidence="11 12">
    <name type="scientific">Dendrobium chrysotoxum</name>
    <name type="common">Orchid</name>
    <dbReference type="NCBI Taxonomy" id="161865"/>
    <lineage>
        <taxon>Eukaryota</taxon>
        <taxon>Viridiplantae</taxon>
        <taxon>Streptophyta</taxon>
        <taxon>Embryophyta</taxon>
        <taxon>Tracheophyta</taxon>
        <taxon>Spermatophyta</taxon>
        <taxon>Magnoliopsida</taxon>
        <taxon>Liliopsida</taxon>
        <taxon>Asparagales</taxon>
        <taxon>Orchidaceae</taxon>
        <taxon>Epidendroideae</taxon>
        <taxon>Malaxideae</taxon>
        <taxon>Dendrobiinae</taxon>
        <taxon>Dendrobium</taxon>
    </lineage>
</organism>
<protein>
    <recommendedName>
        <fullName evidence="10">Syntaxin 6/10/61 N-terminal domain-containing protein</fullName>
    </recommendedName>
</protein>
<evidence type="ECO:0000256" key="7">
    <source>
        <dbReference type="ARBA" id="ARBA00023136"/>
    </source>
</evidence>
<gene>
    <name evidence="11" type="ORF">IEQ34_003707</name>
</gene>
<comment type="similarity">
    <text evidence="1">Belongs to the syntaxin family.</text>
</comment>
<comment type="subcellular location">
    <subcellularLocation>
        <location evidence="8">Golgi apparatus</location>
        <location evidence="8">trans-Golgi network membrane</location>
        <topology evidence="8">Single-pass type IV membrane protein</topology>
    </subcellularLocation>
</comment>
<evidence type="ECO:0000259" key="10">
    <source>
        <dbReference type="Pfam" id="PF09177"/>
    </source>
</evidence>
<reference evidence="11 12" key="1">
    <citation type="journal article" date="2021" name="Hortic Res">
        <title>Chromosome-scale assembly of the Dendrobium chrysotoxum genome enhances the understanding of orchid evolution.</title>
        <authorList>
            <person name="Zhang Y."/>
            <person name="Zhang G.Q."/>
            <person name="Zhang D."/>
            <person name="Liu X.D."/>
            <person name="Xu X.Y."/>
            <person name="Sun W.H."/>
            <person name="Yu X."/>
            <person name="Zhu X."/>
            <person name="Wang Z.W."/>
            <person name="Zhao X."/>
            <person name="Zhong W.Y."/>
            <person name="Chen H."/>
            <person name="Yin W.L."/>
            <person name="Huang T."/>
            <person name="Niu S.C."/>
            <person name="Liu Z.J."/>
        </authorList>
    </citation>
    <scope>NUCLEOTIDE SEQUENCE [LARGE SCALE GENOMIC DNA]</scope>
    <source>
        <strain evidence="11">Lindl</strain>
    </source>
</reference>
<evidence type="ECO:0000313" key="12">
    <source>
        <dbReference type="Proteomes" id="UP000775213"/>
    </source>
</evidence>
<dbReference type="PANTHER" id="PTHR34949:SF6">
    <property type="entry name" value="EXPRESSED PROTEIN"/>
    <property type="match status" value="1"/>
</dbReference>
<keyword evidence="7 9" id="KW-0472">Membrane</keyword>
<dbReference type="GO" id="GO:0016020">
    <property type="term" value="C:membrane"/>
    <property type="evidence" value="ECO:0007669"/>
    <property type="project" value="InterPro"/>
</dbReference>
<dbReference type="EMBL" id="JAGFBR010000005">
    <property type="protein sequence ID" value="KAH0466469.1"/>
    <property type="molecule type" value="Genomic_DNA"/>
</dbReference>
<keyword evidence="5 9" id="KW-1133">Transmembrane helix</keyword>
<keyword evidence="12" id="KW-1185">Reference proteome</keyword>
<keyword evidence="2" id="KW-0813">Transport</keyword>
<feature type="transmembrane region" description="Helical" evidence="9">
    <location>
        <begin position="377"/>
        <end position="395"/>
    </location>
</feature>
<keyword evidence="3 9" id="KW-0812">Transmembrane</keyword>
<dbReference type="InterPro" id="IPR010989">
    <property type="entry name" value="SNARE"/>
</dbReference>
<dbReference type="GO" id="GO:0015031">
    <property type="term" value="P:protein transport"/>
    <property type="evidence" value="ECO:0007669"/>
    <property type="project" value="UniProtKB-KW"/>
</dbReference>
<evidence type="ECO:0000313" key="11">
    <source>
        <dbReference type="EMBL" id="KAH0466469.1"/>
    </source>
</evidence>
<dbReference type="GO" id="GO:0048193">
    <property type="term" value="P:Golgi vesicle transport"/>
    <property type="evidence" value="ECO:0007669"/>
    <property type="project" value="InterPro"/>
</dbReference>
<dbReference type="Pfam" id="PF09177">
    <property type="entry name" value="STX6_10_61_N"/>
    <property type="match status" value="1"/>
</dbReference>
<accession>A0AAV7GY63</accession>
<feature type="domain" description="Syntaxin 6/10/61 N-terminal" evidence="10">
    <location>
        <begin position="11"/>
        <end position="106"/>
    </location>
</feature>
<evidence type="ECO:0000256" key="8">
    <source>
        <dbReference type="ARBA" id="ARBA00037801"/>
    </source>
</evidence>
<keyword evidence="4" id="KW-0653">Protein transport</keyword>
<evidence type="ECO:0000256" key="9">
    <source>
        <dbReference type="SAM" id="Phobius"/>
    </source>
</evidence>
<dbReference type="GO" id="GO:0005794">
    <property type="term" value="C:Golgi apparatus"/>
    <property type="evidence" value="ECO:0007669"/>
    <property type="project" value="UniProtKB-SubCell"/>
</dbReference>
<dbReference type="FunFam" id="1.20.58.90:FF:000004">
    <property type="entry name" value="Syntaxin 10"/>
    <property type="match status" value="1"/>
</dbReference>
<feature type="transmembrane region" description="Helical" evidence="9">
    <location>
        <begin position="325"/>
        <end position="346"/>
    </location>
</feature>
<evidence type="ECO:0000256" key="5">
    <source>
        <dbReference type="ARBA" id="ARBA00022989"/>
    </source>
</evidence>
<evidence type="ECO:0000256" key="1">
    <source>
        <dbReference type="ARBA" id="ARBA00009063"/>
    </source>
</evidence>
<dbReference type="Gene3D" id="1.20.58.90">
    <property type="match status" value="1"/>
</dbReference>
<dbReference type="InterPro" id="IPR015260">
    <property type="entry name" value="Syntaxin-6/10/61_N"/>
</dbReference>
<evidence type="ECO:0000256" key="2">
    <source>
        <dbReference type="ARBA" id="ARBA00022448"/>
    </source>
</evidence>
<dbReference type="SUPFAM" id="SSF47661">
    <property type="entry name" value="t-snare proteins"/>
    <property type="match status" value="1"/>
</dbReference>
<dbReference type="AlphaFoldDB" id="A0AAV7GY63"/>
<dbReference type="CDD" id="cd21442">
    <property type="entry name" value="SNARE_NTD_STX6-like"/>
    <property type="match status" value="1"/>
</dbReference>
<evidence type="ECO:0000256" key="6">
    <source>
        <dbReference type="ARBA" id="ARBA00023034"/>
    </source>
</evidence>
<sequence>MATAFDRWEKDPFFYAAEEVQESADRMESVYRRWMIHEKRPAGGVKDPSAAELRRELHTALGTAKWQLEELERAVRSSDHALSSSEATVTRHNDFIEAISSKISMVEKALKELNVEDRRSALEWVRLDEVERGELALFLSYPKSEVEKVLPTSSGDFLDVEHSTDGESSVSLNCCQSNNLNTLEMKEGKMKDHQSVARGCADLGVWKTSFSTERSPHKLLDEQPPPRIFNLSQFRTMEAITKPKWYRNGFRKCKTLSNEDMKETIPLQNNQLGRDMDACYAKSKSCLSDCTDESYNKQLYGWLGAFQRQIQRSQYHIQYRRPIQMIIWTIVTVFLIGTMKTGYIQISTQFVKFYKYLCRLGCILAICPYLTRRITWMQAVFIAIESKVAYFVIIVSRLSKL</sequence>
<proteinExistence type="inferred from homology"/>
<dbReference type="PANTHER" id="PTHR34949">
    <property type="entry name" value="OS05G0443700 PROTEIN"/>
    <property type="match status" value="1"/>
</dbReference>
<keyword evidence="6" id="KW-0333">Golgi apparatus</keyword>
<evidence type="ECO:0000256" key="4">
    <source>
        <dbReference type="ARBA" id="ARBA00022927"/>
    </source>
</evidence>
<name>A0AAV7GY63_DENCH</name>
<evidence type="ECO:0000256" key="3">
    <source>
        <dbReference type="ARBA" id="ARBA00022692"/>
    </source>
</evidence>
<comment type="caution">
    <text evidence="11">The sequence shown here is derived from an EMBL/GenBank/DDBJ whole genome shotgun (WGS) entry which is preliminary data.</text>
</comment>
<dbReference type="Proteomes" id="UP000775213">
    <property type="component" value="Unassembled WGS sequence"/>
</dbReference>